<comment type="caution">
    <text evidence="2">The sequence shown here is derived from an EMBL/GenBank/DDBJ whole genome shotgun (WGS) entry which is preliminary data.</text>
</comment>
<dbReference type="PANTHER" id="PTHR45036:SF1">
    <property type="entry name" value="METHYLTRANSFERASE LIKE 7A"/>
    <property type="match status" value="1"/>
</dbReference>
<dbReference type="InterPro" id="IPR013216">
    <property type="entry name" value="Methyltransf_11"/>
</dbReference>
<reference evidence="2 3" key="1">
    <citation type="submission" date="2012-08" db="EMBL/GenBank/DDBJ databases">
        <title>Whole genome shotgun sequence of Gordonia rhizosphera NBRC 16068.</title>
        <authorList>
            <person name="Takarada H."/>
            <person name="Isaki S."/>
            <person name="Hosoyama A."/>
            <person name="Tsuchikane K."/>
            <person name="Katsumata H."/>
            <person name="Baba S."/>
            <person name="Ohji S."/>
            <person name="Yamazaki S."/>
            <person name="Fujita N."/>
        </authorList>
    </citation>
    <scope>NUCLEOTIDE SEQUENCE [LARGE SCALE GENOMIC DNA]</scope>
    <source>
        <strain evidence="2 3">NBRC 16068</strain>
    </source>
</reference>
<dbReference type="InterPro" id="IPR029063">
    <property type="entry name" value="SAM-dependent_MTases_sf"/>
</dbReference>
<dbReference type="PANTHER" id="PTHR45036">
    <property type="entry name" value="METHYLTRANSFERASE LIKE 7B"/>
    <property type="match status" value="1"/>
</dbReference>
<dbReference type="EMBL" id="BAHC01000050">
    <property type="protein sequence ID" value="GAB89107.1"/>
    <property type="molecule type" value="Genomic_DNA"/>
</dbReference>
<dbReference type="AlphaFoldDB" id="K6WA77"/>
<dbReference type="eggNOG" id="COG2226">
    <property type="taxonomic scope" value="Bacteria"/>
</dbReference>
<dbReference type="InterPro" id="IPR052356">
    <property type="entry name" value="Thiol_S-MT"/>
</dbReference>
<evidence type="ECO:0000313" key="3">
    <source>
        <dbReference type="Proteomes" id="UP000008363"/>
    </source>
</evidence>
<evidence type="ECO:0000313" key="2">
    <source>
        <dbReference type="EMBL" id="GAB89107.1"/>
    </source>
</evidence>
<name>K6WA77_9ACTN</name>
<sequence>MVSVIQPEDNSDMGFYDDRVLPHILNFMCGMDVDKPFREKACADLTGDVVELGFGSGTNVEFYPDTVTRIAAIEPNDEAWKIAAKRVAGSSVPIDRAGLDGQHLPFDDDSFDHALSTFTMCTIPDLPAALAEVKRVVRDGGTLHFLEHGIAPDEKVRTWQHRLEPMQKRLVGGCHLTRDIPRALADAGLTVESLEQFYEKGAPKSLAAMSLGVARIG</sequence>
<keyword evidence="2" id="KW-0489">Methyltransferase</keyword>
<feature type="domain" description="Methyltransferase type 11" evidence="1">
    <location>
        <begin position="51"/>
        <end position="144"/>
    </location>
</feature>
<organism evidence="2 3">
    <name type="scientific">Gordonia rhizosphera NBRC 16068</name>
    <dbReference type="NCBI Taxonomy" id="1108045"/>
    <lineage>
        <taxon>Bacteria</taxon>
        <taxon>Bacillati</taxon>
        <taxon>Actinomycetota</taxon>
        <taxon>Actinomycetes</taxon>
        <taxon>Mycobacteriales</taxon>
        <taxon>Gordoniaceae</taxon>
        <taxon>Gordonia</taxon>
    </lineage>
</organism>
<dbReference type="SUPFAM" id="SSF53335">
    <property type="entry name" value="S-adenosyl-L-methionine-dependent methyltransferases"/>
    <property type="match status" value="1"/>
</dbReference>
<dbReference type="Proteomes" id="UP000008363">
    <property type="component" value="Unassembled WGS sequence"/>
</dbReference>
<protein>
    <submittedName>
        <fullName evidence="2">Putative methyltransferase</fullName>
    </submittedName>
</protein>
<evidence type="ECO:0000259" key="1">
    <source>
        <dbReference type="Pfam" id="PF08241"/>
    </source>
</evidence>
<dbReference type="Gene3D" id="3.40.50.150">
    <property type="entry name" value="Vaccinia Virus protein VP39"/>
    <property type="match status" value="1"/>
</dbReference>
<keyword evidence="3" id="KW-1185">Reference proteome</keyword>
<gene>
    <name evidence="2" type="ORF">GORHZ_050_00240</name>
</gene>
<dbReference type="Pfam" id="PF08241">
    <property type="entry name" value="Methyltransf_11"/>
    <property type="match status" value="1"/>
</dbReference>
<proteinExistence type="predicted"/>
<dbReference type="GO" id="GO:0008757">
    <property type="term" value="F:S-adenosylmethionine-dependent methyltransferase activity"/>
    <property type="evidence" value="ECO:0007669"/>
    <property type="project" value="InterPro"/>
</dbReference>
<dbReference type="GO" id="GO:0032259">
    <property type="term" value="P:methylation"/>
    <property type="evidence" value="ECO:0007669"/>
    <property type="project" value="UniProtKB-KW"/>
</dbReference>
<accession>K6WA77</accession>
<keyword evidence="2" id="KW-0808">Transferase</keyword>
<dbReference type="STRING" id="1108045.GORHZ_050_00240"/>